<evidence type="ECO:0000313" key="2">
    <source>
        <dbReference type="Proteomes" id="UP000271125"/>
    </source>
</evidence>
<gene>
    <name evidence="1" type="ORF">DRP43_03585</name>
</gene>
<organism evidence="1 2">
    <name type="scientific">candidate division TA06 bacterium</name>
    <dbReference type="NCBI Taxonomy" id="2250710"/>
    <lineage>
        <taxon>Bacteria</taxon>
        <taxon>Bacteria division TA06</taxon>
    </lineage>
</organism>
<name>A0A660SHG2_UNCT6</name>
<accession>A0A660SHG2</accession>
<feature type="non-terminal residue" evidence="1">
    <location>
        <position position="1"/>
    </location>
</feature>
<proteinExistence type="predicted"/>
<comment type="caution">
    <text evidence="1">The sequence shown here is derived from an EMBL/GenBank/DDBJ whole genome shotgun (WGS) entry which is preliminary data.</text>
</comment>
<dbReference type="EMBL" id="QNBD01000145">
    <property type="protein sequence ID" value="RKX70234.1"/>
    <property type="molecule type" value="Genomic_DNA"/>
</dbReference>
<reference evidence="1 2" key="1">
    <citation type="submission" date="2018-06" db="EMBL/GenBank/DDBJ databases">
        <title>Extensive metabolic versatility and redundancy in microbially diverse, dynamic hydrothermal sediments.</title>
        <authorList>
            <person name="Dombrowski N."/>
            <person name="Teske A."/>
            <person name="Baker B.J."/>
        </authorList>
    </citation>
    <scope>NUCLEOTIDE SEQUENCE [LARGE SCALE GENOMIC DNA]</scope>
    <source>
        <strain evidence="1">B10_G13</strain>
    </source>
</reference>
<protein>
    <submittedName>
        <fullName evidence="1">Uncharacterized protein</fullName>
    </submittedName>
</protein>
<dbReference type="AlphaFoldDB" id="A0A660SHG2"/>
<dbReference type="Proteomes" id="UP000271125">
    <property type="component" value="Unassembled WGS sequence"/>
</dbReference>
<sequence length="119" mass="13837">IPTKKRERVAVIASRGIDDFWLNNASEKEIKEKGDMKIGAIGSVEIKDCIEVKVDKVKEKLIKLAGKKYWDYYPKYLIPKTTSTGMVYIWVLDKAKEWKKAKPVEGWGITWMKLEMKDE</sequence>
<evidence type="ECO:0000313" key="1">
    <source>
        <dbReference type="EMBL" id="RKX70234.1"/>
    </source>
</evidence>